<keyword evidence="4" id="KW-0238">DNA-binding</keyword>
<feature type="region of interest" description="Disordered" evidence="8">
    <location>
        <begin position="869"/>
        <end position="912"/>
    </location>
</feature>
<feature type="region of interest" description="Disordered" evidence="8">
    <location>
        <begin position="778"/>
        <end position="827"/>
    </location>
</feature>
<keyword evidence="3" id="KW-0805">Transcription regulation</keyword>
<evidence type="ECO:0000256" key="8">
    <source>
        <dbReference type="SAM" id="MobiDB-lite"/>
    </source>
</evidence>
<keyword evidence="7" id="KW-0539">Nucleus</keyword>
<dbReference type="SMART" id="SM00091">
    <property type="entry name" value="PAS"/>
    <property type="match status" value="2"/>
</dbReference>
<evidence type="ECO:0000256" key="2">
    <source>
        <dbReference type="ARBA" id="ARBA00022737"/>
    </source>
</evidence>
<organism evidence="11 12">
    <name type="scientific">Coregonus suidteri</name>
    <dbReference type="NCBI Taxonomy" id="861788"/>
    <lineage>
        <taxon>Eukaryota</taxon>
        <taxon>Metazoa</taxon>
        <taxon>Chordata</taxon>
        <taxon>Craniata</taxon>
        <taxon>Vertebrata</taxon>
        <taxon>Euteleostomi</taxon>
        <taxon>Actinopterygii</taxon>
        <taxon>Neopterygii</taxon>
        <taxon>Teleostei</taxon>
        <taxon>Protacanthopterygii</taxon>
        <taxon>Salmoniformes</taxon>
        <taxon>Salmonidae</taxon>
        <taxon>Coregoninae</taxon>
        <taxon>Coregonus</taxon>
    </lineage>
</organism>
<dbReference type="InterPro" id="IPR036638">
    <property type="entry name" value="HLH_DNA-bd_sf"/>
</dbReference>
<dbReference type="Pfam" id="PF00989">
    <property type="entry name" value="PAS"/>
    <property type="match status" value="1"/>
</dbReference>
<dbReference type="SMART" id="SM00353">
    <property type="entry name" value="HLH"/>
    <property type="match status" value="1"/>
</dbReference>
<sequence>MSTNMYASRKRKKPQRSVKPPPEGAKSNPSKRHRERLNGELDRLASLLPYPQDVISKLDKLTILRLCVSYLRAKSFFNVTLKSTASQRPESNVLKKQGSELQVPEGELLLQVLNGFALVVTAGGTIFYASSTIQDYLGFHQSDVVHQSVYDVIHTEDRAELQRQLHWALNPTLTPDTGQLVSDSASPQTVTVYNPEALPPENSTFLERNFVCRLRCLLDNSTGFLALNIQGRLKFLHGQSERTKEGKAIPPQLALFALASPLQTPTILEIRTKNFIFKTKHKLDFTPTACDAKGKMVLGYTEAELCNRGSGYQFIHAADMLHCAENHMRMIKTGESGMTVFRLLTKLTGWVWVQANARLVYKNGRPECIIASQRVLTDEEGEDTLRKRSLQLPFSYTTGEALLYDTSFPKTLVTGDSLAGDTTCPTENTTNNNQDGTLDPDSLLGSLLKQEKSIYYCSPQTQNQHQLQEEVAGLPQGECEGIFSSSSGQEGSILSLSETVLFKQEPLGVGGGGGIDGFSSEDRDRDLWSFMRNLGNSREDLELFQQDELFLDVDLDAGRDGLLPDLTDEILSYVQESLRKRSDWDQTVFSCRGAKLGDQDYSCPTTLLHQPSVEQPLTPHPHSTTVLLHQPSMEQPLTPHPHSTTVLLHQPSVEQPLTPHPHSTTVLLHQPSVEQPLTPHPHSTTVLLHQPSMEQPLTPHPHSTTVMLHQPSVEQPLTPHPHSTTVMLHQPSVEQPLTPHPHSTTVLLHQPSMEQPLTPHSTTVPQWPPQLPVVHPLSVHHYQPPPHYPQQPIPQQCLHTQPRPQEALQATQQQHRLSQRPQRQQQNHLNGQVLPKQQRQNNQLYSQSQPFHPQQRQQQLCNRLEHMQVDGTGTGSMTERQKDITKQQQQIPPLFNMEQPGGLQTHRSHPQHGHLCLGEASLGLPYRNQLNIVSVSRSLELSSYVPTMGLQSQRVDGELPPQDLEELLGSLESTGPRGIEDGRGAHQWSVVEALGVFQQQGHLPDGQAQSQATSTDWAQHAYPLAVGFSRVNRAERPFTAQFQNGSLKEAGPDPGPVPNPGSSRGADPGPVPNPGSSRGADPGPVPNPGSSRGADRGHSAAAGQTTHQPPPPSAESRPYPDLPLRGFM</sequence>
<evidence type="ECO:0008006" key="13">
    <source>
        <dbReference type="Google" id="ProtNLM"/>
    </source>
</evidence>
<name>A0AAN8R7K3_9TELE</name>
<dbReference type="AlphaFoldDB" id="A0AAN8R7K3"/>
<evidence type="ECO:0000256" key="4">
    <source>
        <dbReference type="ARBA" id="ARBA00023125"/>
    </source>
</evidence>
<accession>A0AAN8R7K3</accession>
<feature type="region of interest" description="Disordered" evidence="8">
    <location>
        <begin position="1042"/>
        <end position="1128"/>
    </location>
</feature>
<dbReference type="SUPFAM" id="SSF55785">
    <property type="entry name" value="PYP-like sensor domain (PAS domain)"/>
    <property type="match status" value="2"/>
</dbReference>
<evidence type="ECO:0000313" key="11">
    <source>
        <dbReference type="EMBL" id="KAK6327048.1"/>
    </source>
</evidence>
<gene>
    <name evidence="11" type="ORF">J4Q44_G00026930</name>
</gene>
<dbReference type="SMART" id="SM00086">
    <property type="entry name" value="PAC"/>
    <property type="match status" value="1"/>
</dbReference>
<dbReference type="Proteomes" id="UP001356427">
    <property type="component" value="Unassembled WGS sequence"/>
</dbReference>
<evidence type="ECO:0000256" key="6">
    <source>
        <dbReference type="ARBA" id="ARBA00023163"/>
    </source>
</evidence>
<protein>
    <recommendedName>
        <fullName evidence="13">Aryl hydrocarbon receptor</fullName>
    </recommendedName>
</protein>
<dbReference type="FunFam" id="4.10.280.10:FF:000041">
    <property type="entry name" value="aryl hydrocarbon receptor repressor"/>
    <property type="match status" value="1"/>
</dbReference>
<dbReference type="InterPro" id="IPR011598">
    <property type="entry name" value="bHLH_dom"/>
</dbReference>
<feature type="compositionally biased region" description="Polar residues" evidence="8">
    <location>
        <begin position="797"/>
        <end position="827"/>
    </location>
</feature>
<keyword evidence="6" id="KW-0804">Transcription</keyword>
<dbReference type="PANTHER" id="PTHR10649:SF12">
    <property type="entry name" value="SPINELESS, ISOFORM C"/>
    <property type="match status" value="1"/>
</dbReference>
<dbReference type="FunFam" id="3.30.450.20:FF:000019">
    <property type="entry name" value="Aryl hydrocarbon receptor 1"/>
    <property type="match status" value="1"/>
</dbReference>
<evidence type="ECO:0000313" key="12">
    <source>
        <dbReference type="Proteomes" id="UP001356427"/>
    </source>
</evidence>
<dbReference type="InterPro" id="IPR001610">
    <property type="entry name" value="PAC"/>
</dbReference>
<dbReference type="CDD" id="cd00130">
    <property type="entry name" value="PAS"/>
    <property type="match status" value="2"/>
</dbReference>
<dbReference type="InterPro" id="IPR013767">
    <property type="entry name" value="PAS_fold"/>
</dbReference>
<dbReference type="InterPro" id="IPR039091">
    <property type="entry name" value="AHR/AHRR"/>
</dbReference>
<dbReference type="FunFam" id="3.30.450.20:FF:000035">
    <property type="entry name" value="Aryl hydrocarbon receptor"/>
    <property type="match status" value="1"/>
</dbReference>
<dbReference type="GO" id="GO:0000976">
    <property type="term" value="F:transcription cis-regulatory region binding"/>
    <property type="evidence" value="ECO:0007669"/>
    <property type="project" value="TreeGrafter"/>
</dbReference>
<feature type="domain" description="PAS" evidence="9">
    <location>
        <begin position="109"/>
        <end position="172"/>
    </location>
</feature>
<evidence type="ECO:0000256" key="1">
    <source>
        <dbReference type="ARBA" id="ARBA00004123"/>
    </source>
</evidence>
<comment type="caution">
    <text evidence="11">The sequence shown here is derived from an EMBL/GenBank/DDBJ whole genome shotgun (WGS) entry which is preliminary data.</text>
</comment>
<keyword evidence="12" id="KW-1185">Reference proteome</keyword>
<dbReference type="GO" id="GO:0034751">
    <property type="term" value="C:aryl hydrocarbon receptor complex"/>
    <property type="evidence" value="ECO:0007669"/>
    <property type="project" value="TreeGrafter"/>
</dbReference>
<dbReference type="EMBL" id="JAGTTL010000002">
    <property type="protein sequence ID" value="KAK6327048.1"/>
    <property type="molecule type" value="Genomic_DNA"/>
</dbReference>
<keyword evidence="5" id="KW-0010">Activator</keyword>
<feature type="domain" description="BHLH" evidence="10">
    <location>
        <begin position="21"/>
        <end position="74"/>
    </location>
</feature>
<dbReference type="InterPro" id="IPR013655">
    <property type="entry name" value="PAS_fold_3"/>
</dbReference>
<dbReference type="Gene3D" id="4.10.280.10">
    <property type="entry name" value="Helix-loop-helix DNA-binding domain"/>
    <property type="match status" value="1"/>
</dbReference>
<proteinExistence type="predicted"/>
<dbReference type="InterPro" id="IPR000014">
    <property type="entry name" value="PAS"/>
</dbReference>
<reference evidence="11 12" key="1">
    <citation type="submission" date="2021-04" db="EMBL/GenBank/DDBJ databases">
        <authorList>
            <person name="De Guttry C."/>
            <person name="Zahm M."/>
            <person name="Klopp C."/>
            <person name="Cabau C."/>
            <person name="Louis A."/>
            <person name="Berthelot C."/>
            <person name="Parey E."/>
            <person name="Roest Crollius H."/>
            <person name="Montfort J."/>
            <person name="Robinson-Rechavi M."/>
            <person name="Bucao C."/>
            <person name="Bouchez O."/>
            <person name="Gislard M."/>
            <person name="Lluch J."/>
            <person name="Milhes M."/>
            <person name="Lampietro C."/>
            <person name="Lopez Roques C."/>
            <person name="Donnadieu C."/>
            <person name="Braasch I."/>
            <person name="Desvignes T."/>
            <person name="Postlethwait J."/>
            <person name="Bobe J."/>
            <person name="Wedekind C."/>
            <person name="Guiguen Y."/>
        </authorList>
    </citation>
    <scope>NUCLEOTIDE SEQUENCE [LARGE SCALE GENOMIC DNA]</scope>
    <source>
        <strain evidence="11">Cs_M1</strain>
        <tissue evidence="11">Blood</tissue>
    </source>
</reference>
<evidence type="ECO:0000256" key="3">
    <source>
        <dbReference type="ARBA" id="ARBA00023015"/>
    </source>
</evidence>
<dbReference type="Gene3D" id="3.30.450.20">
    <property type="entry name" value="PAS domain"/>
    <property type="match status" value="2"/>
</dbReference>
<evidence type="ECO:0000256" key="5">
    <source>
        <dbReference type="ARBA" id="ARBA00023159"/>
    </source>
</evidence>
<feature type="region of interest" description="Disordered" evidence="8">
    <location>
        <begin position="1"/>
        <end position="33"/>
    </location>
</feature>
<evidence type="ECO:0000259" key="10">
    <source>
        <dbReference type="PROSITE" id="PS50888"/>
    </source>
</evidence>
<dbReference type="PROSITE" id="PS50888">
    <property type="entry name" value="BHLH"/>
    <property type="match status" value="1"/>
</dbReference>
<evidence type="ECO:0000259" key="9">
    <source>
        <dbReference type="PROSITE" id="PS50112"/>
    </source>
</evidence>
<feature type="compositionally biased region" description="Pro residues" evidence="8">
    <location>
        <begin position="783"/>
        <end position="792"/>
    </location>
</feature>
<dbReference type="GO" id="GO:0004879">
    <property type="term" value="F:nuclear receptor activity"/>
    <property type="evidence" value="ECO:0007669"/>
    <property type="project" value="TreeGrafter"/>
</dbReference>
<dbReference type="PANTHER" id="PTHR10649">
    <property type="entry name" value="ARYL HYDROCARBON RECEPTOR"/>
    <property type="match status" value="1"/>
</dbReference>
<keyword evidence="2" id="KW-0677">Repeat</keyword>
<dbReference type="SUPFAM" id="SSF47459">
    <property type="entry name" value="HLH, helix-loop-helix DNA-binding domain"/>
    <property type="match status" value="1"/>
</dbReference>
<evidence type="ECO:0000256" key="7">
    <source>
        <dbReference type="ARBA" id="ARBA00023242"/>
    </source>
</evidence>
<dbReference type="Pfam" id="PF08447">
    <property type="entry name" value="PAS_3"/>
    <property type="match status" value="1"/>
</dbReference>
<dbReference type="GO" id="GO:0046983">
    <property type="term" value="F:protein dimerization activity"/>
    <property type="evidence" value="ECO:0007669"/>
    <property type="project" value="InterPro"/>
</dbReference>
<dbReference type="PROSITE" id="PS50112">
    <property type="entry name" value="PAS"/>
    <property type="match status" value="1"/>
</dbReference>
<dbReference type="GO" id="GO:0006805">
    <property type="term" value="P:xenobiotic metabolic process"/>
    <property type="evidence" value="ECO:0007669"/>
    <property type="project" value="InterPro"/>
</dbReference>
<dbReference type="GO" id="GO:0005634">
    <property type="term" value="C:nucleus"/>
    <property type="evidence" value="ECO:0007669"/>
    <property type="project" value="UniProtKB-SubCell"/>
</dbReference>
<dbReference type="Pfam" id="PF00010">
    <property type="entry name" value="HLH"/>
    <property type="match status" value="1"/>
</dbReference>
<comment type="subcellular location">
    <subcellularLocation>
        <location evidence="1">Nucleus</location>
    </subcellularLocation>
</comment>
<dbReference type="InterPro" id="IPR035965">
    <property type="entry name" value="PAS-like_dom_sf"/>
</dbReference>